<name>A0A423VPW2_CYTCH</name>
<dbReference type="EMBL" id="LJZO01000034">
    <property type="protein sequence ID" value="ROV93060.1"/>
    <property type="molecule type" value="Genomic_DNA"/>
</dbReference>
<evidence type="ECO:0000256" key="1">
    <source>
        <dbReference type="SAM" id="MobiDB-lite"/>
    </source>
</evidence>
<organism evidence="2 3">
    <name type="scientific">Cytospora chrysosperma</name>
    <name type="common">Cytospora canker fungus</name>
    <name type="synonym">Sphaeria chrysosperma</name>
    <dbReference type="NCBI Taxonomy" id="252740"/>
    <lineage>
        <taxon>Eukaryota</taxon>
        <taxon>Fungi</taxon>
        <taxon>Dikarya</taxon>
        <taxon>Ascomycota</taxon>
        <taxon>Pezizomycotina</taxon>
        <taxon>Sordariomycetes</taxon>
        <taxon>Sordariomycetidae</taxon>
        <taxon>Diaporthales</taxon>
        <taxon>Cytosporaceae</taxon>
        <taxon>Cytospora</taxon>
    </lineage>
</organism>
<dbReference type="OrthoDB" id="5235849at2759"/>
<proteinExistence type="predicted"/>
<reference evidence="2 3" key="1">
    <citation type="submission" date="2015-09" db="EMBL/GenBank/DDBJ databases">
        <title>Host preference determinants of Valsa canker pathogens revealed by comparative genomics.</title>
        <authorList>
            <person name="Yin Z."/>
            <person name="Huang L."/>
        </authorList>
    </citation>
    <scope>NUCLEOTIDE SEQUENCE [LARGE SCALE GENOMIC DNA]</scope>
    <source>
        <strain evidence="2 3">YSFL</strain>
    </source>
</reference>
<comment type="caution">
    <text evidence="2">The sequence shown here is derived from an EMBL/GenBank/DDBJ whole genome shotgun (WGS) entry which is preliminary data.</text>
</comment>
<keyword evidence="3" id="KW-1185">Reference proteome</keyword>
<accession>A0A423VPW2</accession>
<protein>
    <submittedName>
        <fullName evidence="2">Uncharacterized protein</fullName>
    </submittedName>
</protein>
<sequence>MPYMLASSVVVISTERAQRKQRMISIEAMGRSRLARTESVETSESDDDPGLTVDRRSPQ</sequence>
<dbReference type="Proteomes" id="UP000284375">
    <property type="component" value="Unassembled WGS sequence"/>
</dbReference>
<gene>
    <name evidence="2" type="ORF">VSDG_07334</name>
</gene>
<feature type="region of interest" description="Disordered" evidence="1">
    <location>
        <begin position="32"/>
        <end position="59"/>
    </location>
</feature>
<evidence type="ECO:0000313" key="2">
    <source>
        <dbReference type="EMBL" id="ROV93060.1"/>
    </source>
</evidence>
<evidence type="ECO:0000313" key="3">
    <source>
        <dbReference type="Proteomes" id="UP000284375"/>
    </source>
</evidence>
<dbReference type="AlphaFoldDB" id="A0A423VPW2"/>